<organism evidence="2 3">
    <name type="scientific">Natribaculum luteum</name>
    <dbReference type="NCBI Taxonomy" id="1586232"/>
    <lineage>
        <taxon>Archaea</taxon>
        <taxon>Methanobacteriati</taxon>
        <taxon>Methanobacteriota</taxon>
        <taxon>Stenosarchaea group</taxon>
        <taxon>Halobacteria</taxon>
        <taxon>Halobacteriales</taxon>
        <taxon>Natrialbaceae</taxon>
        <taxon>Natribaculum</taxon>
    </lineage>
</organism>
<reference evidence="2 3" key="1">
    <citation type="journal article" date="2014" name="Int. J. Syst. Evol. Microbiol.">
        <title>Complete genome sequence of Corynebacterium casei LMG S-19264T (=DSM 44701T), isolated from a smear-ripened cheese.</title>
        <authorList>
            <consortium name="US DOE Joint Genome Institute (JGI-PGF)"/>
            <person name="Walter F."/>
            <person name="Albersmeier A."/>
            <person name="Kalinowski J."/>
            <person name="Ruckert C."/>
        </authorList>
    </citation>
    <scope>NUCLEOTIDE SEQUENCE [LARGE SCALE GENOMIC DNA]</scope>
    <source>
        <strain evidence="2 3">IBRC-M 10912</strain>
    </source>
</reference>
<comment type="caution">
    <text evidence="2">The sequence shown here is derived from an EMBL/GenBank/DDBJ whole genome shotgun (WGS) entry which is preliminary data.</text>
</comment>
<evidence type="ECO:0000313" key="3">
    <source>
        <dbReference type="Proteomes" id="UP001595821"/>
    </source>
</evidence>
<feature type="compositionally biased region" description="Basic and acidic residues" evidence="1">
    <location>
        <begin position="54"/>
        <end position="65"/>
    </location>
</feature>
<dbReference type="RefSeq" id="WP_246970559.1">
    <property type="nucleotide sequence ID" value="NZ_CP095397.1"/>
</dbReference>
<feature type="region of interest" description="Disordered" evidence="1">
    <location>
        <begin position="45"/>
        <end position="67"/>
    </location>
</feature>
<protein>
    <submittedName>
        <fullName evidence="2">dCTP deaminase</fullName>
    </submittedName>
</protein>
<dbReference type="AlphaFoldDB" id="A0ABD5P5G8"/>
<evidence type="ECO:0000256" key="1">
    <source>
        <dbReference type="SAM" id="MobiDB-lite"/>
    </source>
</evidence>
<dbReference type="EMBL" id="JBHSDJ010000132">
    <property type="protein sequence ID" value="MFC4249294.1"/>
    <property type="molecule type" value="Genomic_DNA"/>
</dbReference>
<proteinExistence type="predicted"/>
<gene>
    <name evidence="2" type="ORF">ACFOZ7_20580</name>
</gene>
<dbReference type="Proteomes" id="UP001595821">
    <property type="component" value="Unassembled WGS sequence"/>
</dbReference>
<name>A0ABD5P5G8_9EURY</name>
<dbReference type="GeneID" id="71855707"/>
<accession>A0ABD5P5G8</accession>
<evidence type="ECO:0000313" key="2">
    <source>
        <dbReference type="EMBL" id="MFC4249294.1"/>
    </source>
</evidence>
<sequence>MSADNPVSEHVENLVYEPAQVHDHGVDLTVSAIYDVVAPGRLDFGGDELEDADLEPHPTTKRNPDDEYEWWDLEGGQYVIQHNEFVTDVEEPLFLQPRHELLARGGSHPSMRVFDHLPLVPLSVADGGLRLKENARVSTLLPATVDRP</sequence>